<evidence type="ECO:0000256" key="1">
    <source>
        <dbReference type="SAM" id="SignalP"/>
    </source>
</evidence>
<protein>
    <submittedName>
        <fullName evidence="2">Uncharacterized protein</fullName>
    </submittedName>
</protein>
<dbReference type="RefSeq" id="WP_106502122.1">
    <property type="nucleotide sequence ID" value="NZ_PXXO01000003.1"/>
</dbReference>
<gene>
    <name evidence="2" type="ORF">C7K55_03990</name>
</gene>
<dbReference type="Proteomes" id="UP000243002">
    <property type="component" value="Unassembled WGS sequence"/>
</dbReference>
<feature type="chain" id="PRO_5015105609" evidence="1">
    <location>
        <begin position="32"/>
        <end position="85"/>
    </location>
</feature>
<dbReference type="EMBL" id="PXXO01000003">
    <property type="protein sequence ID" value="PSJ06614.1"/>
    <property type="molecule type" value="Genomic_DNA"/>
</dbReference>
<accession>A0A2P7MZH9</accession>
<name>A0A2P7MZH9_9CYAN</name>
<evidence type="ECO:0000313" key="2">
    <source>
        <dbReference type="EMBL" id="PSJ06614.1"/>
    </source>
</evidence>
<dbReference type="AlphaFoldDB" id="A0A2P7MZH9"/>
<reference evidence="2 3" key="1">
    <citation type="journal article" date="2018" name="Environ. Microbiol.">
        <title>Ecological and genomic features of two widespread freshwater picocyanobacteria.</title>
        <authorList>
            <person name="Cabello-Yeves P.J."/>
            <person name="Picazo A."/>
            <person name="Camacho A."/>
            <person name="Callieri C."/>
            <person name="Rosselli R."/>
            <person name="Roda-Garcia J.J."/>
            <person name="Coutinho F.H."/>
            <person name="Rodriguez-Valera F."/>
        </authorList>
    </citation>
    <scope>NUCLEOTIDE SEQUENCE [LARGE SCALE GENOMIC DNA]</scope>
    <source>
        <strain evidence="2 3">Tous</strain>
    </source>
</reference>
<keyword evidence="1" id="KW-0732">Signal</keyword>
<evidence type="ECO:0000313" key="3">
    <source>
        <dbReference type="Proteomes" id="UP000243002"/>
    </source>
</evidence>
<keyword evidence="3" id="KW-1185">Reference proteome</keyword>
<organism evidence="2 3">
    <name type="scientific">Cyanobium usitatum str. Tous</name>
    <dbReference type="NCBI Taxonomy" id="2116684"/>
    <lineage>
        <taxon>Bacteria</taxon>
        <taxon>Bacillati</taxon>
        <taxon>Cyanobacteriota</taxon>
        <taxon>Cyanophyceae</taxon>
        <taxon>Synechococcales</taxon>
        <taxon>Prochlorococcaceae</taxon>
        <taxon>Cyanobium</taxon>
    </lineage>
</organism>
<comment type="caution">
    <text evidence="2">The sequence shown here is derived from an EMBL/GenBank/DDBJ whole genome shotgun (WGS) entry which is preliminary data.</text>
</comment>
<feature type="signal peptide" evidence="1">
    <location>
        <begin position="1"/>
        <end position="31"/>
    </location>
</feature>
<proteinExistence type="predicted"/>
<sequence>MVVEIFFEMRLALLFSAAGLLALAAPLGAQAMSLDEACGKFAGKLSAAQAAGDTQKAQKIYQQGSARIASRFNGASCPNVKPPTP</sequence>